<feature type="transmembrane region" description="Helical" evidence="1">
    <location>
        <begin position="49"/>
        <end position="66"/>
    </location>
</feature>
<proteinExistence type="predicted"/>
<dbReference type="Gene3D" id="1.20.1720.10">
    <property type="entry name" value="Multidrug resistance protein D"/>
    <property type="match status" value="1"/>
</dbReference>
<keyword evidence="1" id="KW-1133">Transmembrane helix</keyword>
<dbReference type="SUPFAM" id="SSF103473">
    <property type="entry name" value="MFS general substrate transporter"/>
    <property type="match status" value="1"/>
</dbReference>
<dbReference type="Proteomes" id="UP000321773">
    <property type="component" value="Unassembled WGS sequence"/>
</dbReference>
<accession>A0ABQ0VXN2</accession>
<dbReference type="EMBL" id="BJWJ01000055">
    <property type="protein sequence ID" value="GEM05829.1"/>
    <property type="molecule type" value="Genomic_DNA"/>
</dbReference>
<dbReference type="InterPro" id="IPR036259">
    <property type="entry name" value="MFS_trans_sf"/>
</dbReference>
<protein>
    <recommendedName>
        <fullName evidence="4">Major Facilitator Superfamily protein</fullName>
    </recommendedName>
</protein>
<keyword evidence="1" id="KW-0812">Transmembrane</keyword>
<reference evidence="2 3" key="1">
    <citation type="submission" date="2019-07" db="EMBL/GenBank/DDBJ databases">
        <title>Whole genome shotgun sequence of Halolactibacillus miurensis NBRC 100873.</title>
        <authorList>
            <person name="Hosoyama A."/>
            <person name="Uohara A."/>
            <person name="Ohji S."/>
            <person name="Ichikawa N."/>
        </authorList>
    </citation>
    <scope>NUCLEOTIDE SEQUENCE [LARGE SCALE GENOMIC DNA]</scope>
    <source>
        <strain evidence="2 3">NBRC 100873</strain>
    </source>
</reference>
<feature type="transmembrane region" description="Helical" evidence="1">
    <location>
        <begin position="21"/>
        <end position="43"/>
    </location>
</feature>
<evidence type="ECO:0000313" key="2">
    <source>
        <dbReference type="EMBL" id="GEM05829.1"/>
    </source>
</evidence>
<evidence type="ECO:0008006" key="4">
    <source>
        <dbReference type="Google" id="ProtNLM"/>
    </source>
</evidence>
<name>A0ABQ0VXN2_9BACI</name>
<organism evidence="2 3">
    <name type="scientific">Halolactibacillus miurensis</name>
    <dbReference type="NCBI Taxonomy" id="306541"/>
    <lineage>
        <taxon>Bacteria</taxon>
        <taxon>Bacillati</taxon>
        <taxon>Bacillota</taxon>
        <taxon>Bacilli</taxon>
        <taxon>Bacillales</taxon>
        <taxon>Bacillaceae</taxon>
        <taxon>Halolactibacillus</taxon>
    </lineage>
</organism>
<evidence type="ECO:0000256" key="1">
    <source>
        <dbReference type="SAM" id="Phobius"/>
    </source>
</evidence>
<gene>
    <name evidence="2" type="ORF">HMI01_28170</name>
</gene>
<comment type="caution">
    <text evidence="2">The sequence shown here is derived from an EMBL/GenBank/DDBJ whole genome shotgun (WGS) entry which is preliminary data.</text>
</comment>
<sequence length="88" mass="9654">MIQMSLIQIMTPTHLMGRVMATLSTVNNIATPIGSLIGGLLLLSFDVQSIIMTSAIIFIIISGYLLSQSHFTRFDTDDAKQFKASFES</sequence>
<evidence type="ECO:0000313" key="3">
    <source>
        <dbReference type="Proteomes" id="UP000321773"/>
    </source>
</evidence>
<keyword evidence="1" id="KW-0472">Membrane</keyword>
<keyword evidence="3" id="KW-1185">Reference proteome</keyword>